<dbReference type="Proteomes" id="UP001359485">
    <property type="component" value="Unassembled WGS sequence"/>
</dbReference>
<dbReference type="InterPro" id="IPR006224">
    <property type="entry name" value="PsdUridine_synth_RluA-like_CS"/>
</dbReference>
<evidence type="ECO:0000313" key="3">
    <source>
        <dbReference type="EMBL" id="KAK6619153.1"/>
    </source>
</evidence>
<gene>
    <name evidence="3" type="ORF">RUM44_003535</name>
</gene>
<feature type="region of interest" description="Disordered" evidence="1">
    <location>
        <begin position="1"/>
        <end position="58"/>
    </location>
</feature>
<dbReference type="InterPro" id="IPR020103">
    <property type="entry name" value="PsdUridine_synth_cat_dom_sf"/>
</dbReference>
<comment type="caution">
    <text evidence="3">The sequence shown here is derived from an EMBL/GenBank/DDBJ whole genome shotgun (WGS) entry which is preliminary data.</text>
</comment>
<dbReference type="PROSITE" id="PS01129">
    <property type="entry name" value="PSI_RLU"/>
    <property type="match status" value="1"/>
</dbReference>
<accession>A0ABR1AGQ7</accession>
<evidence type="ECO:0000259" key="2">
    <source>
        <dbReference type="Pfam" id="PF00849"/>
    </source>
</evidence>
<dbReference type="InterPro" id="IPR006225">
    <property type="entry name" value="PsdUridine_synth_RluC/D"/>
</dbReference>
<feature type="domain" description="Pseudouridine synthase RsuA/RluA-like" evidence="2">
    <location>
        <begin position="194"/>
        <end position="342"/>
    </location>
</feature>
<feature type="compositionally biased region" description="Polar residues" evidence="1">
    <location>
        <begin position="452"/>
        <end position="462"/>
    </location>
</feature>
<name>A0ABR1AGQ7_POLSC</name>
<dbReference type="Pfam" id="PF00849">
    <property type="entry name" value="PseudoU_synth_2"/>
    <property type="match status" value="1"/>
</dbReference>
<dbReference type="CDD" id="cd02557">
    <property type="entry name" value="PseudoU_synth_ScRIB2"/>
    <property type="match status" value="1"/>
</dbReference>
<dbReference type="EMBL" id="JAWJWF010000049">
    <property type="protein sequence ID" value="KAK6619153.1"/>
    <property type="molecule type" value="Genomic_DNA"/>
</dbReference>
<proteinExistence type="predicted"/>
<feature type="compositionally biased region" description="Polar residues" evidence="1">
    <location>
        <begin position="412"/>
        <end position="422"/>
    </location>
</feature>
<evidence type="ECO:0000256" key="1">
    <source>
        <dbReference type="SAM" id="MobiDB-lite"/>
    </source>
</evidence>
<dbReference type="Gene3D" id="3.30.2350.10">
    <property type="entry name" value="Pseudouridine synthase"/>
    <property type="match status" value="1"/>
</dbReference>
<sequence>MQNVEPRRRWKQRNKNAEEDEDEEEAEDRLRKEALQGSGKTEEVAVGKMNSTNGQNKGDVEELFSQGEVGRKLKRKCRGVVFEPSKHEVPVTSDPITIVHVDEDVVVVNKPASIPTYKNLLTDLSSFLPPAAAAAPPPPPLPLAPRPPGAALIYFLGRGEEWRSRPFLAGAFDKGPHETPVLAKPIRVIHVDKDIVVLDKPGSLPVHPCGRYRHNTVVFILAKEYNLKNLRTIHRLDRLTSGLLLFGRSPKKARQMEHQIRNRQVQKEYVCRVEGEFPSGQIECSEPIEVVSYKIGVCKVSSKGKTCSTTFEKLGYSSATNTSIVLCKPHTGRMHQIRVHLQYLGYPVVNDPLYNHTVFGPEKGKGGNIGKNDEELIHDLINIHNAENWLGMEGDSELSMFKTRPDLDDGLNSINRKGSSSPVDDEGDGSREPSPCGGENSPSRCSLGSPVSLAQGSPSTPSGGAVVRASKVTVATQTGHEAPDLTFQSEKMTTDPHCYECKVRYRDPKPKDLVMYLHAWKYRGPGWEYETELPDWAKIEWVEPEE</sequence>
<feature type="compositionally biased region" description="Acidic residues" evidence="1">
    <location>
        <begin position="18"/>
        <end position="27"/>
    </location>
</feature>
<evidence type="ECO:0000313" key="4">
    <source>
        <dbReference type="Proteomes" id="UP001359485"/>
    </source>
</evidence>
<dbReference type="SUPFAM" id="SSF55120">
    <property type="entry name" value="Pseudouridine synthase"/>
    <property type="match status" value="1"/>
</dbReference>
<feature type="region of interest" description="Disordered" evidence="1">
    <location>
        <begin position="401"/>
        <end position="465"/>
    </location>
</feature>
<dbReference type="InterPro" id="IPR006145">
    <property type="entry name" value="PsdUridine_synth_RsuA/RluA"/>
</dbReference>
<feature type="compositionally biased region" description="Basic and acidic residues" evidence="1">
    <location>
        <begin position="28"/>
        <end position="45"/>
    </location>
</feature>
<dbReference type="PANTHER" id="PTHR21600">
    <property type="entry name" value="MITOCHONDRIAL RNA PSEUDOURIDINE SYNTHASE"/>
    <property type="match status" value="1"/>
</dbReference>
<keyword evidence="4" id="KW-1185">Reference proteome</keyword>
<dbReference type="PANTHER" id="PTHR21600:SF40">
    <property type="entry name" value="PSEUDOURIDYLATE SYNTHASE RPUSD2"/>
    <property type="match status" value="1"/>
</dbReference>
<dbReference type="NCBIfam" id="TIGR00005">
    <property type="entry name" value="rluA_subfam"/>
    <property type="match status" value="1"/>
</dbReference>
<reference evidence="3 4" key="1">
    <citation type="submission" date="2023-09" db="EMBL/GenBank/DDBJ databases">
        <title>Genomes of two closely related lineages of the louse Polyplax serrata with different host specificities.</title>
        <authorList>
            <person name="Martinu J."/>
            <person name="Tarabai H."/>
            <person name="Stefka J."/>
            <person name="Hypsa V."/>
        </authorList>
    </citation>
    <scope>NUCLEOTIDE SEQUENCE [LARGE SCALE GENOMIC DNA]</scope>
    <source>
        <strain evidence="3">98ZLc_SE</strain>
    </source>
</reference>
<organism evidence="3 4">
    <name type="scientific">Polyplax serrata</name>
    <name type="common">Common mouse louse</name>
    <dbReference type="NCBI Taxonomy" id="468196"/>
    <lineage>
        <taxon>Eukaryota</taxon>
        <taxon>Metazoa</taxon>
        <taxon>Ecdysozoa</taxon>
        <taxon>Arthropoda</taxon>
        <taxon>Hexapoda</taxon>
        <taxon>Insecta</taxon>
        <taxon>Pterygota</taxon>
        <taxon>Neoptera</taxon>
        <taxon>Paraneoptera</taxon>
        <taxon>Psocodea</taxon>
        <taxon>Troctomorpha</taxon>
        <taxon>Phthiraptera</taxon>
        <taxon>Anoplura</taxon>
        <taxon>Polyplacidae</taxon>
        <taxon>Polyplax</taxon>
    </lineage>
</organism>
<dbReference type="InterPro" id="IPR050188">
    <property type="entry name" value="RluA_PseudoU_synthase"/>
</dbReference>
<protein>
    <recommendedName>
        <fullName evidence="2">Pseudouridine synthase RsuA/RluA-like domain-containing protein</fullName>
    </recommendedName>
</protein>